<sequence length="93" mass="10058">MEGDGRRRECELKSAENVKPRAQQETRRGDVSQQMSSIKHTQGQLPPGAGSVFFQTGGDEECVAIAHAPCLCLFIAVYSPQPTATASQLLLQV</sequence>
<feature type="region of interest" description="Disordered" evidence="1">
    <location>
        <begin position="1"/>
        <end position="51"/>
    </location>
</feature>
<evidence type="ECO:0000313" key="3">
    <source>
        <dbReference type="Proteomes" id="UP001497482"/>
    </source>
</evidence>
<feature type="compositionally biased region" description="Basic and acidic residues" evidence="1">
    <location>
        <begin position="1"/>
        <end position="30"/>
    </location>
</feature>
<reference evidence="2 3" key="1">
    <citation type="submission" date="2024-04" db="EMBL/GenBank/DDBJ databases">
        <authorList>
            <person name="Waldvogel A.-M."/>
            <person name="Schoenle A."/>
        </authorList>
    </citation>
    <scope>NUCLEOTIDE SEQUENCE [LARGE SCALE GENOMIC DNA]</scope>
</reference>
<keyword evidence="3" id="KW-1185">Reference proteome</keyword>
<organism evidence="2 3">
    <name type="scientific">Knipowitschia caucasica</name>
    <name type="common">Caucasian dwarf goby</name>
    <name type="synonym">Pomatoschistus caucasicus</name>
    <dbReference type="NCBI Taxonomy" id="637954"/>
    <lineage>
        <taxon>Eukaryota</taxon>
        <taxon>Metazoa</taxon>
        <taxon>Chordata</taxon>
        <taxon>Craniata</taxon>
        <taxon>Vertebrata</taxon>
        <taxon>Euteleostomi</taxon>
        <taxon>Actinopterygii</taxon>
        <taxon>Neopterygii</taxon>
        <taxon>Teleostei</taxon>
        <taxon>Neoteleostei</taxon>
        <taxon>Acanthomorphata</taxon>
        <taxon>Gobiaria</taxon>
        <taxon>Gobiiformes</taxon>
        <taxon>Gobioidei</taxon>
        <taxon>Gobiidae</taxon>
        <taxon>Gobiinae</taxon>
        <taxon>Knipowitschia</taxon>
    </lineage>
</organism>
<dbReference type="Proteomes" id="UP001497482">
    <property type="component" value="Chromosome 21"/>
</dbReference>
<protein>
    <submittedName>
        <fullName evidence="2">Uncharacterized protein</fullName>
    </submittedName>
</protein>
<gene>
    <name evidence="2" type="ORF">KC01_LOCUS25819</name>
</gene>
<accession>A0AAV2L893</accession>
<proteinExistence type="predicted"/>
<evidence type="ECO:0000313" key="2">
    <source>
        <dbReference type="EMBL" id="CAL1597308.1"/>
    </source>
</evidence>
<dbReference type="EMBL" id="OZ035843">
    <property type="protein sequence ID" value="CAL1597308.1"/>
    <property type="molecule type" value="Genomic_DNA"/>
</dbReference>
<dbReference type="AlphaFoldDB" id="A0AAV2L893"/>
<feature type="compositionally biased region" description="Polar residues" evidence="1">
    <location>
        <begin position="31"/>
        <end position="44"/>
    </location>
</feature>
<evidence type="ECO:0000256" key="1">
    <source>
        <dbReference type="SAM" id="MobiDB-lite"/>
    </source>
</evidence>
<name>A0AAV2L893_KNICA</name>